<dbReference type="CDD" id="cd12105">
    <property type="entry name" value="HmuY"/>
    <property type="match status" value="1"/>
</dbReference>
<proteinExistence type="predicted"/>
<dbReference type="AlphaFoldDB" id="A0A7K0KB64"/>
<evidence type="ECO:0000313" key="2">
    <source>
        <dbReference type="Proteomes" id="UP000438914"/>
    </source>
</evidence>
<keyword evidence="2" id="KW-1185">Reference proteome</keyword>
<evidence type="ECO:0008006" key="3">
    <source>
        <dbReference type="Google" id="ProtNLM"/>
    </source>
</evidence>
<reference evidence="1 2" key="1">
    <citation type="submission" date="2019-08" db="EMBL/GenBank/DDBJ databases">
        <title>In-depth cultivation of the pig gut microbiome towards novel bacterial diversity and tailored functional studies.</title>
        <authorList>
            <person name="Wylensek D."/>
            <person name="Hitch T.C.A."/>
            <person name="Clavel T."/>
        </authorList>
    </citation>
    <scope>NUCLEOTIDE SEQUENCE [LARGE SCALE GENOMIC DNA]</scope>
    <source>
        <strain evidence="1 2">LKV-178-WT-2A</strain>
    </source>
</reference>
<dbReference type="Proteomes" id="UP000438914">
    <property type="component" value="Unassembled WGS sequence"/>
</dbReference>
<dbReference type="InterPro" id="IPR025921">
    <property type="entry name" value="HmuY"/>
</dbReference>
<sequence>MAASCEGVFDGIYDEGAGSDTEVKAGQLYIDATSWNDWYYVDLDSLLELTDKGDVAALQQAQTKFTPWPIPQTENADAARDSSGMYIYWFDIFGKGMSYYERRGYKPTAPQPEPEHWTFAVHRDNVRTNGGSVFETSYTSMEELPASASSFVDKTFTADTWSERDVWVDRTEMLNCIMGNQGIKINQVLSSWLVFNIPPIPPTYTFNNHVFILRTKDGEYFALQLANYTDSKGTTCYLTINYRKIAL</sequence>
<evidence type="ECO:0000313" key="1">
    <source>
        <dbReference type="EMBL" id="MST83154.1"/>
    </source>
</evidence>
<dbReference type="EMBL" id="VUNG01000001">
    <property type="protein sequence ID" value="MST83154.1"/>
    <property type="molecule type" value="Genomic_DNA"/>
</dbReference>
<dbReference type="Pfam" id="PF14064">
    <property type="entry name" value="HmuY"/>
    <property type="match status" value="1"/>
</dbReference>
<gene>
    <name evidence="1" type="ORF">FYJ73_00370</name>
</gene>
<comment type="caution">
    <text evidence="1">The sequence shown here is derived from an EMBL/GenBank/DDBJ whole genome shotgun (WGS) entry which is preliminary data.</text>
</comment>
<accession>A0A7K0KB64</accession>
<protein>
    <recommendedName>
        <fullName evidence="3">HmuY protein</fullName>
    </recommendedName>
</protein>
<organism evidence="1 2">
    <name type="scientific">Hallella mizrahii</name>
    <dbReference type="NCBI Taxonomy" id="2606637"/>
    <lineage>
        <taxon>Bacteria</taxon>
        <taxon>Pseudomonadati</taxon>
        <taxon>Bacteroidota</taxon>
        <taxon>Bacteroidia</taxon>
        <taxon>Bacteroidales</taxon>
        <taxon>Prevotellaceae</taxon>
        <taxon>Hallella</taxon>
    </lineage>
</organism>
<dbReference type="RefSeq" id="WP_154532464.1">
    <property type="nucleotide sequence ID" value="NZ_VUNG01000001.1"/>
</dbReference>
<name>A0A7K0KB64_9BACT</name>